<feature type="chain" id="PRO_5041589059" evidence="1">
    <location>
        <begin position="18"/>
        <end position="74"/>
    </location>
</feature>
<comment type="caution">
    <text evidence="2">The sequence shown here is derived from an EMBL/GenBank/DDBJ whole genome shotgun (WGS) entry which is preliminary data.</text>
</comment>
<evidence type="ECO:0000313" key="4">
    <source>
        <dbReference type="Proteomes" id="UP001168821"/>
    </source>
</evidence>
<feature type="signal peptide" evidence="1">
    <location>
        <begin position="1"/>
        <end position="17"/>
    </location>
</feature>
<proteinExistence type="predicted"/>
<evidence type="ECO:0000256" key="1">
    <source>
        <dbReference type="SAM" id="SignalP"/>
    </source>
</evidence>
<protein>
    <submittedName>
        <fullName evidence="2">Uncharacterized protein</fullName>
    </submittedName>
</protein>
<organism evidence="2 4">
    <name type="scientific">Zophobas morio</name>
    <dbReference type="NCBI Taxonomy" id="2755281"/>
    <lineage>
        <taxon>Eukaryota</taxon>
        <taxon>Metazoa</taxon>
        <taxon>Ecdysozoa</taxon>
        <taxon>Arthropoda</taxon>
        <taxon>Hexapoda</taxon>
        <taxon>Insecta</taxon>
        <taxon>Pterygota</taxon>
        <taxon>Neoptera</taxon>
        <taxon>Endopterygota</taxon>
        <taxon>Coleoptera</taxon>
        <taxon>Polyphaga</taxon>
        <taxon>Cucujiformia</taxon>
        <taxon>Tenebrionidae</taxon>
        <taxon>Zophobas</taxon>
    </lineage>
</organism>
<evidence type="ECO:0000313" key="2">
    <source>
        <dbReference type="EMBL" id="KAJ3640730.1"/>
    </source>
</evidence>
<reference evidence="2" key="1">
    <citation type="journal article" date="2023" name="G3 (Bethesda)">
        <title>Whole genome assemblies of Zophobas morio and Tenebrio molitor.</title>
        <authorList>
            <person name="Kaur S."/>
            <person name="Stinson S.A."/>
            <person name="diCenzo G.C."/>
        </authorList>
    </citation>
    <scope>NUCLEOTIDE SEQUENCE</scope>
    <source>
        <strain evidence="2">QUZm001</strain>
    </source>
</reference>
<dbReference type="AlphaFoldDB" id="A0AA38M1Y0"/>
<dbReference type="EMBL" id="JALNTZ010000009">
    <property type="protein sequence ID" value="KAJ3640730.1"/>
    <property type="molecule type" value="Genomic_DNA"/>
</dbReference>
<keyword evidence="1" id="KW-0732">Signal</keyword>
<sequence length="74" mass="8413">MDKVCAILLCLCVSVGANLMCYDCDPTSPGRCRDPVHHNVKVTHCPESRNMRCFSIHYTPSEYKMNQNLSDLCF</sequence>
<dbReference type="Proteomes" id="UP001168821">
    <property type="component" value="Unassembled WGS sequence"/>
</dbReference>
<accession>A0AA38M1Y0</accession>
<gene>
    <name evidence="2" type="ORF">Zmor_027274</name>
    <name evidence="3" type="ORF">Zmor_027280</name>
</gene>
<name>A0AA38M1Y0_9CUCU</name>
<evidence type="ECO:0000313" key="3">
    <source>
        <dbReference type="EMBL" id="KAJ3640737.1"/>
    </source>
</evidence>
<dbReference type="EMBL" id="JALNTZ010000009">
    <property type="protein sequence ID" value="KAJ3640737.1"/>
    <property type="molecule type" value="Genomic_DNA"/>
</dbReference>
<keyword evidence="4" id="KW-1185">Reference proteome</keyword>